<dbReference type="GO" id="GO:0016747">
    <property type="term" value="F:acyltransferase activity, transferring groups other than amino-acyl groups"/>
    <property type="evidence" value="ECO:0007669"/>
    <property type="project" value="InterPro"/>
</dbReference>
<organism evidence="5 6">
    <name type="scientific">Roseibaca calidilacus</name>
    <dbReference type="NCBI Taxonomy" id="1666912"/>
    <lineage>
        <taxon>Bacteria</taxon>
        <taxon>Pseudomonadati</taxon>
        <taxon>Pseudomonadota</taxon>
        <taxon>Alphaproteobacteria</taxon>
        <taxon>Rhodobacterales</taxon>
        <taxon>Paracoccaceae</taxon>
        <taxon>Roseinatronobacter</taxon>
    </lineage>
</organism>
<dbReference type="RefSeq" id="WP_072244414.1">
    <property type="nucleotide sequence ID" value="NZ_FBYC01000001.1"/>
</dbReference>
<proteinExistence type="predicted"/>
<reference evidence="5 6" key="1">
    <citation type="submission" date="2015-09" db="EMBL/GenBank/DDBJ databases">
        <title>Identification and resolution of microdiversity through metagenomic sequencing of parallel consortia.</title>
        <authorList>
            <person name="Nelson W.C."/>
            <person name="Romine M.F."/>
            <person name="Lindemann S.R."/>
        </authorList>
    </citation>
    <scope>NUCLEOTIDE SEQUENCE [LARGE SCALE GENOMIC DNA]</scope>
    <source>
        <strain evidence="5">HL-91</strain>
    </source>
</reference>
<keyword evidence="2" id="KW-0012">Acyltransferase</keyword>
<keyword evidence="1 5" id="KW-0808">Transferase</keyword>
<comment type="caution">
    <text evidence="5">The sequence shown here is derived from an EMBL/GenBank/DDBJ whole genome shotgun (WGS) entry which is preliminary data.</text>
</comment>
<dbReference type="PROSITE" id="PS51186">
    <property type="entry name" value="GNAT"/>
    <property type="match status" value="1"/>
</dbReference>
<dbReference type="Proteomes" id="UP000050413">
    <property type="component" value="Unassembled WGS sequence"/>
</dbReference>
<evidence type="ECO:0000313" key="6">
    <source>
        <dbReference type="Proteomes" id="UP000050413"/>
    </source>
</evidence>
<dbReference type="PANTHER" id="PTHR43877">
    <property type="entry name" value="AMINOALKYLPHOSPHONATE N-ACETYLTRANSFERASE-RELATED-RELATED"/>
    <property type="match status" value="1"/>
</dbReference>
<dbReference type="EMBL" id="LJSG01000012">
    <property type="protein sequence ID" value="KPP92343.1"/>
    <property type="molecule type" value="Genomic_DNA"/>
</dbReference>
<dbReference type="CDD" id="cd04301">
    <property type="entry name" value="NAT_SF"/>
    <property type="match status" value="1"/>
</dbReference>
<dbReference type="AlphaFoldDB" id="A0A0P7W672"/>
<reference evidence="4 7" key="2">
    <citation type="submission" date="2016-01" db="EMBL/GenBank/DDBJ databases">
        <authorList>
            <person name="Varghese N."/>
        </authorList>
    </citation>
    <scope>NUCLEOTIDE SEQUENCE [LARGE SCALE GENOMIC DNA]</scope>
    <source>
        <strain evidence="4 7">HL-91</strain>
    </source>
</reference>
<name>A0A0P7W672_9RHOB</name>
<evidence type="ECO:0000313" key="4">
    <source>
        <dbReference type="EMBL" id="CUX79638.1"/>
    </source>
</evidence>
<accession>A0A0P7W672</accession>
<evidence type="ECO:0000256" key="2">
    <source>
        <dbReference type="ARBA" id="ARBA00023315"/>
    </source>
</evidence>
<evidence type="ECO:0000259" key="3">
    <source>
        <dbReference type="PROSITE" id="PS51186"/>
    </source>
</evidence>
<keyword evidence="7" id="KW-1185">Reference proteome</keyword>
<protein>
    <submittedName>
        <fullName evidence="4">Acetyltransferase (GNAT) family protein</fullName>
    </submittedName>
    <submittedName>
        <fullName evidence="5">Putative acetyltransferase</fullName>
    </submittedName>
</protein>
<dbReference type="InterPro" id="IPR050832">
    <property type="entry name" value="Bact_Acetyltransf"/>
</dbReference>
<dbReference type="InterPro" id="IPR016181">
    <property type="entry name" value="Acyl_CoA_acyltransferase"/>
</dbReference>
<dbReference type="Pfam" id="PF00583">
    <property type="entry name" value="Acetyltransf_1"/>
    <property type="match status" value="1"/>
</dbReference>
<dbReference type="InterPro" id="IPR000182">
    <property type="entry name" value="GNAT_dom"/>
</dbReference>
<dbReference type="EMBL" id="FBYC01000001">
    <property type="protein sequence ID" value="CUX79638.1"/>
    <property type="molecule type" value="Genomic_DNA"/>
</dbReference>
<dbReference type="OrthoDB" id="281808at2"/>
<dbReference type="Gene3D" id="3.40.630.30">
    <property type="match status" value="1"/>
</dbReference>
<dbReference type="Proteomes" id="UP000182045">
    <property type="component" value="Unassembled WGS sequence"/>
</dbReference>
<sequence length="150" mass="16165">MIRPAILADAQTIRACSRAAFARYVGRMGREPAPMQTDPAAAIVAAEAYVATGPDGRILGHVICRHAGGDMVLDTLAVWPDDAGRGVGKRLVAHVEALARQQGLDAVTLYTNAAMTENLPFYESLGYTRIARQMQDGFDRVFFRKSLSAG</sequence>
<dbReference type="STRING" id="1666912.Ga0058931_0322"/>
<evidence type="ECO:0000313" key="5">
    <source>
        <dbReference type="EMBL" id="KPP92343.1"/>
    </source>
</evidence>
<evidence type="ECO:0000313" key="7">
    <source>
        <dbReference type="Proteomes" id="UP000182045"/>
    </source>
</evidence>
<dbReference type="SUPFAM" id="SSF55729">
    <property type="entry name" value="Acyl-CoA N-acyltransferases (Nat)"/>
    <property type="match status" value="1"/>
</dbReference>
<evidence type="ECO:0000256" key="1">
    <source>
        <dbReference type="ARBA" id="ARBA00022679"/>
    </source>
</evidence>
<feature type="domain" description="N-acetyltransferase" evidence="3">
    <location>
        <begin position="1"/>
        <end position="148"/>
    </location>
</feature>
<gene>
    <name evidence="4" type="ORF">Ga0058931_0322</name>
    <name evidence="5" type="ORF">HLUCCA05_08665</name>
</gene>